<dbReference type="EMBL" id="BCTB01000046">
    <property type="protein sequence ID" value="GAT16509.1"/>
    <property type="molecule type" value="Genomic_DNA"/>
</dbReference>
<dbReference type="InterPro" id="IPR014755">
    <property type="entry name" value="Cu-Rt/internalin_Ig-like"/>
</dbReference>
<reference evidence="8 9" key="1">
    <citation type="journal article" date="2016" name="Genome Announc.">
        <title>Draft Genome Sequences of Five Rapidly Growing Mycobacterium Species, M. thermoresistibile, M. fortuitum subsp. acetamidolyticum, M. canariasense, M. brisbanense, and M. novocastrense.</title>
        <authorList>
            <person name="Katahira K."/>
            <person name="Ogura Y."/>
            <person name="Gotoh Y."/>
            <person name="Hayashi T."/>
        </authorList>
    </citation>
    <scope>NUCLEOTIDE SEQUENCE [LARGE SCALE GENOMIC DNA]</scope>
    <source>
        <strain evidence="8 9">JCM6362</strain>
    </source>
</reference>
<name>A0A124E8R6_MYCTH</name>
<dbReference type="SUPFAM" id="SSF81296">
    <property type="entry name" value="E set domains"/>
    <property type="match status" value="1"/>
</dbReference>
<dbReference type="GO" id="GO:0005886">
    <property type="term" value="C:plasma membrane"/>
    <property type="evidence" value="ECO:0007669"/>
    <property type="project" value="TreeGrafter"/>
</dbReference>
<evidence type="ECO:0000256" key="5">
    <source>
        <dbReference type="SAM" id="MobiDB-lite"/>
    </source>
</evidence>
<organism evidence="8 9">
    <name type="scientific">Mycolicibacterium thermoresistibile</name>
    <name type="common">Mycobacterium thermoresistibile</name>
    <dbReference type="NCBI Taxonomy" id="1797"/>
    <lineage>
        <taxon>Bacteria</taxon>
        <taxon>Bacillati</taxon>
        <taxon>Actinomycetota</taxon>
        <taxon>Actinomycetes</taxon>
        <taxon>Mycobacteriales</taxon>
        <taxon>Mycobacteriaceae</taxon>
        <taxon>Mycolicibacterium</taxon>
    </lineage>
</organism>
<proteinExistence type="predicted"/>
<feature type="domain" description="CopC" evidence="7">
    <location>
        <begin position="40"/>
        <end position="132"/>
    </location>
</feature>
<dbReference type="GO" id="GO:0046688">
    <property type="term" value="P:response to copper ion"/>
    <property type="evidence" value="ECO:0007669"/>
    <property type="project" value="InterPro"/>
</dbReference>
<evidence type="ECO:0000256" key="6">
    <source>
        <dbReference type="SAM" id="Phobius"/>
    </source>
</evidence>
<dbReference type="InterPro" id="IPR014756">
    <property type="entry name" value="Ig_E-set"/>
</dbReference>
<dbReference type="GO" id="GO:0005507">
    <property type="term" value="F:copper ion binding"/>
    <property type="evidence" value="ECO:0007669"/>
    <property type="project" value="InterPro"/>
</dbReference>
<evidence type="ECO:0000256" key="4">
    <source>
        <dbReference type="ARBA" id="ARBA00023008"/>
    </source>
</evidence>
<dbReference type="STRING" id="1797.RMCT_3478"/>
<comment type="caution">
    <text evidence="8">The sequence shown here is derived from an EMBL/GenBank/DDBJ whole genome shotgun (WGS) entry which is preliminary data.</text>
</comment>
<dbReference type="InterPro" id="IPR032694">
    <property type="entry name" value="CopC/D"/>
</dbReference>
<evidence type="ECO:0000259" key="7">
    <source>
        <dbReference type="Pfam" id="PF04234"/>
    </source>
</evidence>
<evidence type="ECO:0000313" key="9">
    <source>
        <dbReference type="Proteomes" id="UP000069654"/>
    </source>
</evidence>
<evidence type="ECO:0000256" key="1">
    <source>
        <dbReference type="ARBA" id="ARBA00004196"/>
    </source>
</evidence>
<evidence type="ECO:0000313" key="8">
    <source>
        <dbReference type="EMBL" id="GAT16509.1"/>
    </source>
</evidence>
<keyword evidence="4" id="KW-0186">Copper</keyword>
<dbReference type="Pfam" id="PF04234">
    <property type="entry name" value="CopC"/>
    <property type="match status" value="1"/>
</dbReference>
<sequence length="194" mass="19649">MSSTSRAFTRTRVGPARILGAFAGILTVMGIVMAPPAAAHATLMSTDPADGAVLEEAPERVSATFNEPMQDTFAAMTVVGPDGNLWSTGEAEVDGPVVSVAVKPLGPAGTYTANYRATSADGHVVQGSWTFELKVAGSGEPGPPATLPADTADGESDGATDGAATGADLPVWVFVLIAAVIVAGGLVWAVRRQQ</sequence>
<keyword evidence="2" id="KW-0479">Metal-binding</keyword>
<dbReference type="GO" id="GO:0042597">
    <property type="term" value="C:periplasmic space"/>
    <property type="evidence" value="ECO:0007669"/>
    <property type="project" value="InterPro"/>
</dbReference>
<reference evidence="9" key="2">
    <citation type="submission" date="2016-02" db="EMBL/GenBank/DDBJ databases">
        <title>Draft genome sequence of five rapidly growing Mycobacterium species.</title>
        <authorList>
            <person name="Katahira K."/>
            <person name="Gotou Y."/>
            <person name="Iida K."/>
            <person name="Ogura Y."/>
            <person name="Hayashi T."/>
        </authorList>
    </citation>
    <scope>NUCLEOTIDE SEQUENCE [LARGE SCALE GENOMIC DNA]</scope>
    <source>
        <strain evidence="9">JCM6362</strain>
    </source>
</reference>
<dbReference type="Gene3D" id="2.60.40.1220">
    <property type="match status" value="1"/>
</dbReference>
<dbReference type="OrthoDB" id="5242236at2"/>
<comment type="subcellular location">
    <subcellularLocation>
        <location evidence="1">Cell envelope</location>
    </subcellularLocation>
</comment>
<dbReference type="GO" id="GO:0030313">
    <property type="term" value="C:cell envelope"/>
    <property type="evidence" value="ECO:0007669"/>
    <property type="project" value="UniProtKB-SubCell"/>
</dbReference>
<dbReference type="Proteomes" id="UP000069654">
    <property type="component" value="Unassembled WGS sequence"/>
</dbReference>
<dbReference type="InterPro" id="IPR007348">
    <property type="entry name" value="CopC_dom"/>
</dbReference>
<dbReference type="PANTHER" id="PTHR34820:SF4">
    <property type="entry name" value="INNER MEMBRANE PROTEIN YEBZ"/>
    <property type="match status" value="1"/>
</dbReference>
<dbReference type="AlphaFoldDB" id="A0A124E8R6"/>
<keyword evidence="3" id="KW-0732">Signal</keyword>
<dbReference type="RefSeq" id="WP_003924265.1">
    <property type="nucleotide sequence ID" value="NZ_LT906483.1"/>
</dbReference>
<gene>
    <name evidence="8" type="ORF">RMCT_3478</name>
</gene>
<evidence type="ECO:0000256" key="3">
    <source>
        <dbReference type="ARBA" id="ARBA00022729"/>
    </source>
</evidence>
<dbReference type="PANTHER" id="PTHR34820">
    <property type="entry name" value="INNER MEMBRANE PROTEIN YEBZ"/>
    <property type="match status" value="1"/>
</dbReference>
<accession>A0A124E8R6</accession>
<protein>
    <submittedName>
        <fullName evidence="8">Copper resistance protein CopC</fullName>
    </submittedName>
</protein>
<keyword evidence="6" id="KW-1133">Transmembrane helix</keyword>
<feature type="transmembrane region" description="Helical" evidence="6">
    <location>
        <begin position="169"/>
        <end position="190"/>
    </location>
</feature>
<keyword evidence="6" id="KW-0812">Transmembrane</keyword>
<keyword evidence="6" id="KW-0472">Membrane</keyword>
<evidence type="ECO:0000256" key="2">
    <source>
        <dbReference type="ARBA" id="ARBA00022723"/>
    </source>
</evidence>
<dbReference type="OMA" id="MIAKNRN"/>
<feature type="region of interest" description="Disordered" evidence="5">
    <location>
        <begin position="136"/>
        <end position="161"/>
    </location>
</feature>
<dbReference type="GO" id="GO:0006825">
    <property type="term" value="P:copper ion transport"/>
    <property type="evidence" value="ECO:0007669"/>
    <property type="project" value="InterPro"/>
</dbReference>